<evidence type="ECO:0000313" key="1">
    <source>
        <dbReference type="EMBL" id="TMI81328.1"/>
    </source>
</evidence>
<name>A0A537JCQ6_9BACT</name>
<protein>
    <submittedName>
        <fullName evidence="1">Uncharacterized protein</fullName>
    </submittedName>
</protein>
<proteinExistence type="predicted"/>
<organism evidence="1 2">
    <name type="scientific">Candidatus Segetimicrobium genomatis</name>
    <dbReference type="NCBI Taxonomy" id="2569760"/>
    <lineage>
        <taxon>Bacteria</taxon>
        <taxon>Bacillati</taxon>
        <taxon>Candidatus Sysuimicrobiota</taxon>
        <taxon>Candidatus Sysuimicrobiia</taxon>
        <taxon>Candidatus Sysuimicrobiales</taxon>
        <taxon>Candidatus Segetimicrobiaceae</taxon>
        <taxon>Candidatus Segetimicrobium</taxon>
    </lineage>
</organism>
<dbReference type="Proteomes" id="UP000320048">
    <property type="component" value="Unassembled WGS sequence"/>
</dbReference>
<sequence>MAARASGSKYSGEVVISPIQSFMQATKFITALTHVEGVAGVKLRTYAASKLTVDVLTENQPVGAIDCALIDGFPIEVVESADNHLVLRIGSPTARPTPR</sequence>
<accession>A0A537JCQ6</accession>
<dbReference type="AlphaFoldDB" id="A0A537JCQ6"/>
<reference evidence="1 2" key="1">
    <citation type="journal article" date="2019" name="Nat. Microbiol.">
        <title>Mediterranean grassland soil C-N compound turnover is dependent on rainfall and depth, and is mediated by genomically divergent microorganisms.</title>
        <authorList>
            <person name="Diamond S."/>
            <person name="Andeer P.F."/>
            <person name="Li Z."/>
            <person name="Crits-Christoph A."/>
            <person name="Burstein D."/>
            <person name="Anantharaman K."/>
            <person name="Lane K.R."/>
            <person name="Thomas B.C."/>
            <person name="Pan C."/>
            <person name="Northen T.R."/>
            <person name="Banfield J.F."/>
        </authorList>
    </citation>
    <scope>NUCLEOTIDE SEQUENCE [LARGE SCALE GENOMIC DNA]</scope>
    <source>
        <strain evidence="1">NP_7</strain>
    </source>
</reference>
<comment type="caution">
    <text evidence="1">The sequence shown here is derived from an EMBL/GenBank/DDBJ whole genome shotgun (WGS) entry which is preliminary data.</text>
</comment>
<evidence type="ECO:0000313" key="2">
    <source>
        <dbReference type="Proteomes" id="UP000320048"/>
    </source>
</evidence>
<gene>
    <name evidence="1" type="ORF">E6H04_07055</name>
</gene>
<dbReference type="EMBL" id="VBAO01000176">
    <property type="protein sequence ID" value="TMI81328.1"/>
    <property type="molecule type" value="Genomic_DNA"/>
</dbReference>